<reference evidence="2 3" key="1">
    <citation type="submission" date="2019-10" db="EMBL/GenBank/DDBJ databases">
        <title>Muricauda olearia CL-SS4 JCM15563 genome.</title>
        <authorList>
            <person name="Liu L."/>
        </authorList>
    </citation>
    <scope>NUCLEOTIDE SEQUENCE [LARGE SCALE GENOMIC DNA]</scope>
    <source>
        <strain evidence="2 3">CL-SS4</strain>
    </source>
</reference>
<sequence>MENVLLTIVTLVLLSMTVTAQTKTDYSKEGYHVGCELAATYNVTLYNATIGNSNFPQEYLDAVRLGWANCPKPTQKGALSKESYQELIHRLGLYGSRLYSVIFVGGGKEE</sequence>
<accession>A0A6I1E0R0</accession>
<dbReference type="OrthoDB" id="9949900at2"/>
<organism evidence="2 3">
    <name type="scientific">Flagellimonas olearia</name>
    <dbReference type="NCBI Taxonomy" id="552546"/>
    <lineage>
        <taxon>Bacteria</taxon>
        <taxon>Pseudomonadati</taxon>
        <taxon>Bacteroidota</taxon>
        <taxon>Flavobacteriia</taxon>
        <taxon>Flavobacteriales</taxon>
        <taxon>Flavobacteriaceae</taxon>
        <taxon>Flagellimonas</taxon>
    </lineage>
</organism>
<dbReference type="AlphaFoldDB" id="A0A6I1E0R0"/>
<proteinExistence type="predicted"/>
<name>A0A6I1E0R0_9FLAO</name>
<evidence type="ECO:0000313" key="3">
    <source>
        <dbReference type="Proteomes" id="UP000429785"/>
    </source>
</evidence>
<keyword evidence="1" id="KW-0732">Signal</keyword>
<dbReference type="EMBL" id="WELG01000001">
    <property type="protein sequence ID" value="KAB7530737.1"/>
    <property type="molecule type" value="Genomic_DNA"/>
</dbReference>
<dbReference type="Proteomes" id="UP000429785">
    <property type="component" value="Unassembled WGS sequence"/>
</dbReference>
<gene>
    <name evidence="2" type="ORF">F8C76_04350</name>
</gene>
<dbReference type="RefSeq" id="WP_152130615.1">
    <property type="nucleotide sequence ID" value="NZ_WELG01000001.1"/>
</dbReference>
<protein>
    <submittedName>
        <fullName evidence="2">Uncharacterized protein</fullName>
    </submittedName>
</protein>
<evidence type="ECO:0000256" key="1">
    <source>
        <dbReference type="SAM" id="SignalP"/>
    </source>
</evidence>
<comment type="caution">
    <text evidence="2">The sequence shown here is derived from an EMBL/GenBank/DDBJ whole genome shotgun (WGS) entry which is preliminary data.</text>
</comment>
<feature type="chain" id="PRO_5026217522" evidence="1">
    <location>
        <begin position="21"/>
        <end position="110"/>
    </location>
</feature>
<feature type="signal peptide" evidence="1">
    <location>
        <begin position="1"/>
        <end position="20"/>
    </location>
</feature>
<evidence type="ECO:0000313" key="2">
    <source>
        <dbReference type="EMBL" id="KAB7530737.1"/>
    </source>
</evidence>